<dbReference type="OrthoDB" id="9785113at2"/>
<feature type="transmembrane region" description="Helical" evidence="9">
    <location>
        <begin position="90"/>
        <end position="115"/>
    </location>
</feature>
<comment type="subcellular location">
    <subcellularLocation>
        <location evidence="1 9">Cell membrane</location>
        <topology evidence="1 9">Multi-pass membrane protein</topology>
    </subcellularLocation>
</comment>
<keyword evidence="3 9" id="KW-0813">Transport</keyword>
<dbReference type="RefSeq" id="WP_070954758.1">
    <property type="nucleotide sequence ID" value="NZ_CP015208.1"/>
</dbReference>
<feature type="transmembrane region" description="Helical" evidence="9">
    <location>
        <begin position="31"/>
        <end position="56"/>
    </location>
</feature>
<keyword evidence="4 10" id="KW-1003">Cell membrane</keyword>
<accession>A0A1D9DZQ4</accession>
<comment type="similarity">
    <text evidence="2 10">Belongs to the binding-protein-dependent transport system permease family. CysTW subfamily.</text>
</comment>
<proteinExistence type="inferred from homology"/>
<dbReference type="NCBIfam" id="TIGR02138">
    <property type="entry name" value="phosphate_pstC"/>
    <property type="match status" value="1"/>
</dbReference>
<name>A0A1D9DZQ4_9MICO</name>
<dbReference type="SUPFAM" id="SSF161098">
    <property type="entry name" value="MetI-like"/>
    <property type="match status" value="1"/>
</dbReference>
<gene>
    <name evidence="12" type="ORF">A4Z71_04630</name>
</gene>
<evidence type="ECO:0000256" key="9">
    <source>
        <dbReference type="RuleBase" id="RU363032"/>
    </source>
</evidence>
<feature type="domain" description="ABC transmembrane type-1" evidence="11">
    <location>
        <begin position="90"/>
        <end position="317"/>
    </location>
</feature>
<dbReference type="Pfam" id="PF00528">
    <property type="entry name" value="BPD_transp_1"/>
    <property type="match status" value="1"/>
</dbReference>
<evidence type="ECO:0000313" key="12">
    <source>
        <dbReference type="EMBL" id="AOY56250.1"/>
    </source>
</evidence>
<evidence type="ECO:0000313" key="13">
    <source>
        <dbReference type="Proteomes" id="UP000243784"/>
    </source>
</evidence>
<keyword evidence="8 9" id="KW-0472">Membrane</keyword>
<dbReference type="KEGG" id="rpla:A4Z71_04630"/>
<keyword evidence="7 9" id="KW-1133">Transmembrane helix</keyword>
<keyword evidence="13" id="KW-1185">Reference proteome</keyword>
<dbReference type="InterPro" id="IPR035906">
    <property type="entry name" value="MetI-like_sf"/>
</dbReference>
<dbReference type="InterPro" id="IPR000515">
    <property type="entry name" value="MetI-like"/>
</dbReference>
<evidence type="ECO:0000256" key="4">
    <source>
        <dbReference type="ARBA" id="ARBA00022475"/>
    </source>
</evidence>
<evidence type="ECO:0000256" key="2">
    <source>
        <dbReference type="ARBA" id="ARBA00007069"/>
    </source>
</evidence>
<dbReference type="AlphaFoldDB" id="A0A1D9DZQ4"/>
<evidence type="ECO:0000256" key="6">
    <source>
        <dbReference type="ARBA" id="ARBA00022692"/>
    </source>
</evidence>
<evidence type="ECO:0000259" key="11">
    <source>
        <dbReference type="PROSITE" id="PS50928"/>
    </source>
</evidence>
<evidence type="ECO:0000256" key="1">
    <source>
        <dbReference type="ARBA" id="ARBA00004651"/>
    </source>
</evidence>
<dbReference type="PROSITE" id="PS50928">
    <property type="entry name" value="ABC_TM1"/>
    <property type="match status" value="1"/>
</dbReference>
<evidence type="ECO:0000256" key="8">
    <source>
        <dbReference type="ARBA" id="ARBA00023136"/>
    </source>
</evidence>
<dbReference type="EMBL" id="CP015208">
    <property type="protein sequence ID" value="AOY56250.1"/>
    <property type="molecule type" value="Genomic_DNA"/>
</dbReference>
<dbReference type="CDD" id="cd06261">
    <property type="entry name" value="TM_PBP2"/>
    <property type="match status" value="1"/>
</dbReference>
<feature type="transmembrane region" description="Helical" evidence="9">
    <location>
        <begin position="177"/>
        <end position="200"/>
    </location>
</feature>
<dbReference type="InterPro" id="IPR011864">
    <property type="entry name" value="Phosphate_PstC"/>
</dbReference>
<dbReference type="PANTHER" id="PTHR30425:SF1">
    <property type="entry name" value="PHOSPHATE TRANSPORT SYSTEM PERMEASE PROTEIN PSTC"/>
    <property type="match status" value="1"/>
</dbReference>
<dbReference type="PANTHER" id="PTHR30425">
    <property type="entry name" value="PHOSPHATE TRANSPORT SYSTEM PERMEASE PROTEIN PST"/>
    <property type="match status" value="1"/>
</dbReference>
<evidence type="ECO:0000256" key="5">
    <source>
        <dbReference type="ARBA" id="ARBA00022592"/>
    </source>
</evidence>
<organism evidence="12 13">
    <name type="scientific">Candidatus Rhodoluna planktonica</name>
    <dbReference type="NCBI Taxonomy" id="535712"/>
    <lineage>
        <taxon>Bacteria</taxon>
        <taxon>Bacillati</taxon>
        <taxon>Actinomycetota</taxon>
        <taxon>Actinomycetes</taxon>
        <taxon>Micrococcales</taxon>
        <taxon>Microbacteriaceae</taxon>
        <taxon>Luna cluster</taxon>
        <taxon>Luna-1 subcluster</taxon>
        <taxon>Rhodoluna</taxon>
    </lineage>
</organism>
<dbReference type="InterPro" id="IPR051124">
    <property type="entry name" value="Phosphate_Transport_Permease"/>
</dbReference>
<evidence type="ECO:0000256" key="3">
    <source>
        <dbReference type="ARBA" id="ARBA00022448"/>
    </source>
</evidence>
<evidence type="ECO:0000256" key="7">
    <source>
        <dbReference type="ARBA" id="ARBA00022989"/>
    </source>
</evidence>
<dbReference type="STRING" id="535712.A4Z71_04630"/>
<sequence>MSQIDQRDSSSKAIPARRKLVTKPSSLGDKIFYRVAATAANFSIALVALILVFLVYRSWPALETQGIDFVFGSNWDATAEKPVFQIWPMLWGSFLISALGVLIAVPMAIAVAYFIEFLAARPIAKTATVLIDLLASLPSVVLGLWGFAVFTPIAAGWGELLNQYFGWIPIFENNTEGFVASPFIAGWIVGIMIVPIIASISREIFSQIDKDLINAAKGLGGSSATIFRQVILPTASGGVVGGVLLGLGRALGETVAIFFVLNLVFETNWFSILEQRGGSIASHILARFGEATQAEISALMAAGLVLFVMTLIINVIASWIVNKAQPWRKN</sequence>
<dbReference type="GO" id="GO:0006817">
    <property type="term" value="P:phosphate ion transport"/>
    <property type="evidence" value="ECO:0007669"/>
    <property type="project" value="UniProtKB-KW"/>
</dbReference>
<feature type="transmembrane region" description="Helical" evidence="9">
    <location>
        <begin position="294"/>
        <end position="321"/>
    </location>
</feature>
<comment type="function">
    <text evidence="10">Part of the binding-protein-dependent transport system for phosphate; probably responsible for the translocation of the substrate across the membrane.</text>
</comment>
<keyword evidence="5 10" id="KW-0592">Phosphate transport</keyword>
<dbReference type="Gene3D" id="1.10.3720.10">
    <property type="entry name" value="MetI-like"/>
    <property type="match status" value="1"/>
</dbReference>
<reference evidence="12 13" key="1">
    <citation type="journal article" date="2016" name="Biochim. Biophys. Acta">
        <title>Photochemical characterization of actinorhodopsin and its functional existence in the natural host.</title>
        <authorList>
            <person name="Nakamura S."/>
            <person name="Kikukawa T."/>
            <person name="Tamogami J."/>
            <person name="Kamiya M."/>
            <person name="Aizawa T."/>
            <person name="Hahn M.W."/>
            <person name="Ihara K."/>
            <person name="Kamo N."/>
            <person name="Demura M."/>
        </authorList>
    </citation>
    <scope>NUCLEOTIDE SEQUENCE [LARGE SCALE GENOMIC DNA]</scope>
    <source>
        <strain evidence="12 13">MWH-Dar1</strain>
    </source>
</reference>
<dbReference type="GO" id="GO:0005886">
    <property type="term" value="C:plasma membrane"/>
    <property type="evidence" value="ECO:0007669"/>
    <property type="project" value="UniProtKB-SubCell"/>
</dbReference>
<feature type="transmembrane region" description="Helical" evidence="9">
    <location>
        <begin position="127"/>
        <end position="157"/>
    </location>
</feature>
<dbReference type="GO" id="GO:0005315">
    <property type="term" value="F:phosphate transmembrane transporter activity"/>
    <property type="evidence" value="ECO:0007669"/>
    <property type="project" value="InterPro"/>
</dbReference>
<dbReference type="Proteomes" id="UP000243784">
    <property type="component" value="Chromosome"/>
</dbReference>
<protein>
    <recommendedName>
        <fullName evidence="10">Phosphate transport system permease protein</fullName>
    </recommendedName>
</protein>
<comment type="caution">
    <text evidence="10">Lacks conserved residue(s) required for the propagation of feature annotation.</text>
</comment>
<evidence type="ECO:0000256" key="10">
    <source>
        <dbReference type="RuleBase" id="RU363054"/>
    </source>
</evidence>
<keyword evidence="6 9" id="KW-0812">Transmembrane</keyword>